<keyword evidence="4" id="KW-1003">Cell membrane</keyword>
<keyword evidence="10 12" id="KW-0408">Iron</keyword>
<dbReference type="InterPro" id="IPR038266">
    <property type="entry name" value="NapC/NirT_cytc_sf"/>
</dbReference>
<dbReference type="InterPro" id="IPR005126">
    <property type="entry name" value="NapC/NirT_cyt_c_N"/>
</dbReference>
<dbReference type="InterPro" id="IPR024717">
    <property type="entry name" value="NapC/NirT/NrfH"/>
</dbReference>
<keyword evidence="5 12" id="KW-0349">Heme</keyword>
<reference evidence="16" key="1">
    <citation type="journal article" date="2019" name="Int. J. Syst. Evol. Microbiol.">
        <title>The Global Catalogue of Microorganisms (GCM) 10K type strain sequencing project: providing services to taxonomists for standard genome sequencing and annotation.</title>
        <authorList>
            <consortium name="The Broad Institute Genomics Platform"/>
            <consortium name="The Broad Institute Genome Sequencing Center for Infectious Disease"/>
            <person name="Wu L."/>
            <person name="Ma J."/>
        </authorList>
    </citation>
    <scope>NUCLEOTIDE SEQUENCE [LARGE SCALE GENOMIC DNA]</scope>
    <source>
        <strain evidence="16">JCM 18401</strain>
    </source>
</reference>
<proteinExistence type="inferred from homology"/>
<evidence type="ECO:0000313" key="16">
    <source>
        <dbReference type="Proteomes" id="UP001499988"/>
    </source>
</evidence>
<evidence type="ECO:0000256" key="7">
    <source>
        <dbReference type="ARBA" id="ARBA00022723"/>
    </source>
</evidence>
<feature type="domain" description="NapC/NirT cytochrome c N-terminal" evidence="14">
    <location>
        <begin position="25"/>
        <end position="188"/>
    </location>
</feature>
<evidence type="ECO:0000259" key="14">
    <source>
        <dbReference type="Pfam" id="PF03264"/>
    </source>
</evidence>
<evidence type="ECO:0000256" key="11">
    <source>
        <dbReference type="ARBA" id="ARBA00023136"/>
    </source>
</evidence>
<dbReference type="Proteomes" id="UP001499988">
    <property type="component" value="Unassembled WGS sequence"/>
</dbReference>
<dbReference type="EMBL" id="BAABJZ010000015">
    <property type="protein sequence ID" value="GAA4879287.1"/>
    <property type="molecule type" value="Genomic_DNA"/>
</dbReference>
<keyword evidence="16" id="KW-1185">Reference proteome</keyword>
<keyword evidence="7 12" id="KW-0479">Metal-binding</keyword>
<gene>
    <name evidence="15" type="primary">napC_1</name>
    <name evidence="15" type="ORF">GCM10023333_11460</name>
</gene>
<dbReference type="PANTHER" id="PTHR30333">
    <property type="entry name" value="CYTOCHROME C-TYPE PROTEIN"/>
    <property type="match status" value="1"/>
</dbReference>
<dbReference type="Pfam" id="PF03264">
    <property type="entry name" value="Cytochrom_NNT"/>
    <property type="match status" value="1"/>
</dbReference>
<comment type="PTM">
    <text evidence="12">Binds 4 heme groups per subunit.</text>
</comment>
<accession>A0ABP9EKC9</accession>
<keyword evidence="11 13" id="KW-0472">Membrane</keyword>
<sequence>MFEQKKGLWSVPTPWWRLGIPLGGLLALVLGIIAWVGFEASMTWSSTDEFCTSCHNSPSQWVQQEWHQESAHFKSKSGVVVTCHDCHIPKSFFAKVWVKGTSAVSHVTTQLTGKYQTKADFELHREALAERVWDVMRKTDSRECRSCHNVERMALAQQSETAAQYHEVLQDDGITCIDCHKGIAHNLPGNVAKN</sequence>
<evidence type="ECO:0000256" key="8">
    <source>
        <dbReference type="ARBA" id="ARBA00022982"/>
    </source>
</evidence>
<evidence type="ECO:0000256" key="6">
    <source>
        <dbReference type="ARBA" id="ARBA00022692"/>
    </source>
</evidence>
<keyword evidence="8 12" id="KW-0249">Electron transport</keyword>
<evidence type="ECO:0000256" key="10">
    <source>
        <dbReference type="ARBA" id="ARBA00023004"/>
    </source>
</evidence>
<dbReference type="Gene3D" id="1.10.3820.10">
    <property type="entry name" value="Di-heme elbow motif domain"/>
    <property type="match status" value="1"/>
</dbReference>
<evidence type="ECO:0000256" key="5">
    <source>
        <dbReference type="ARBA" id="ARBA00022617"/>
    </source>
</evidence>
<evidence type="ECO:0000256" key="13">
    <source>
        <dbReference type="SAM" id="Phobius"/>
    </source>
</evidence>
<dbReference type="InterPro" id="IPR051174">
    <property type="entry name" value="Cytochrome_c-type_ET"/>
</dbReference>
<dbReference type="InterPro" id="IPR036280">
    <property type="entry name" value="Multihaem_cyt_sf"/>
</dbReference>
<comment type="similarity">
    <text evidence="2">Belongs to the NapC/NirT/NrfH family.</text>
</comment>
<evidence type="ECO:0000256" key="9">
    <source>
        <dbReference type="ARBA" id="ARBA00022989"/>
    </source>
</evidence>
<keyword evidence="6 13" id="KW-0812">Transmembrane</keyword>
<keyword evidence="3 12" id="KW-0813">Transport</keyword>
<evidence type="ECO:0000256" key="3">
    <source>
        <dbReference type="ARBA" id="ARBA00022448"/>
    </source>
</evidence>
<comment type="caution">
    <text evidence="15">The sequence shown here is derived from an EMBL/GenBank/DDBJ whole genome shotgun (WGS) entry which is preliminary data.</text>
</comment>
<feature type="transmembrane region" description="Helical" evidence="13">
    <location>
        <begin position="15"/>
        <end position="38"/>
    </location>
</feature>
<evidence type="ECO:0000256" key="4">
    <source>
        <dbReference type="ARBA" id="ARBA00022475"/>
    </source>
</evidence>
<comment type="subcellular location">
    <subcellularLocation>
        <location evidence="1">Cell membrane</location>
        <topology evidence="1">Single-pass membrane protein</topology>
    </subcellularLocation>
</comment>
<dbReference type="PANTHER" id="PTHR30333:SF3">
    <property type="entry name" value="CYTOCHROME C-TYPE PROTEIN TORY"/>
    <property type="match status" value="1"/>
</dbReference>
<dbReference type="SUPFAM" id="SSF48695">
    <property type="entry name" value="Multiheme cytochromes"/>
    <property type="match status" value="1"/>
</dbReference>
<evidence type="ECO:0000256" key="2">
    <source>
        <dbReference type="ARBA" id="ARBA00007395"/>
    </source>
</evidence>
<protein>
    <recommendedName>
        <fullName evidence="12">Cytochrome c-type protein</fullName>
    </recommendedName>
</protein>
<dbReference type="PIRSF" id="PIRSF000013">
    <property type="entry name" value="4_hem_cytochrm_NapC"/>
    <property type="match status" value="1"/>
</dbReference>
<evidence type="ECO:0000313" key="15">
    <source>
        <dbReference type="EMBL" id="GAA4879287.1"/>
    </source>
</evidence>
<keyword evidence="9 13" id="KW-1133">Transmembrane helix</keyword>
<dbReference type="RefSeq" id="WP_345334289.1">
    <property type="nucleotide sequence ID" value="NZ_BAABJZ010000015.1"/>
</dbReference>
<organism evidence="15 16">
    <name type="scientific">Ferrimonas pelagia</name>
    <dbReference type="NCBI Taxonomy" id="1177826"/>
    <lineage>
        <taxon>Bacteria</taxon>
        <taxon>Pseudomonadati</taxon>
        <taxon>Pseudomonadota</taxon>
        <taxon>Gammaproteobacteria</taxon>
        <taxon>Alteromonadales</taxon>
        <taxon>Ferrimonadaceae</taxon>
        <taxon>Ferrimonas</taxon>
    </lineage>
</organism>
<evidence type="ECO:0000256" key="1">
    <source>
        <dbReference type="ARBA" id="ARBA00004162"/>
    </source>
</evidence>
<evidence type="ECO:0000256" key="12">
    <source>
        <dbReference type="PIRNR" id="PIRNR000013"/>
    </source>
</evidence>
<name>A0ABP9EKC9_9GAMM</name>